<dbReference type="SUPFAM" id="SSF56235">
    <property type="entry name" value="N-terminal nucleophile aminohydrolases (Ntn hydrolases)"/>
    <property type="match status" value="1"/>
</dbReference>
<dbReference type="Gene3D" id="1.10.246.230">
    <property type="match status" value="1"/>
</dbReference>
<name>A0ABD4WWP4_PRIMG</name>
<dbReference type="PANTHER" id="PTHR43881">
    <property type="entry name" value="GAMMA-GLUTAMYLTRANSPEPTIDASE (AFU_ORTHOLOGUE AFUA_4G13580)"/>
    <property type="match status" value="1"/>
</dbReference>
<dbReference type="InterPro" id="IPR043137">
    <property type="entry name" value="GGT_ssub_C"/>
</dbReference>
<organism evidence="1 2">
    <name type="scientific">Priestia megaterium</name>
    <name type="common">Bacillus megaterium</name>
    <dbReference type="NCBI Taxonomy" id="1404"/>
    <lineage>
        <taxon>Bacteria</taxon>
        <taxon>Bacillati</taxon>
        <taxon>Bacillota</taxon>
        <taxon>Bacilli</taxon>
        <taxon>Bacillales</taxon>
        <taxon>Bacillaceae</taxon>
        <taxon>Priestia</taxon>
    </lineage>
</organism>
<evidence type="ECO:0000313" key="2">
    <source>
        <dbReference type="Proteomes" id="UP001213771"/>
    </source>
</evidence>
<gene>
    <name evidence="1" type="ORF">PVE99_18820</name>
</gene>
<proteinExistence type="predicted"/>
<dbReference type="RefSeq" id="WP_274589146.1">
    <property type="nucleotide sequence ID" value="NZ_JARAOX010000194.1"/>
</dbReference>
<dbReference type="Gene3D" id="3.60.20.40">
    <property type="match status" value="1"/>
</dbReference>
<dbReference type="Pfam" id="PF01019">
    <property type="entry name" value="G_glu_transpept"/>
    <property type="match status" value="1"/>
</dbReference>
<dbReference type="AlphaFoldDB" id="A0ABD4WWP4"/>
<accession>A0ABD4WWP4</accession>
<comment type="caution">
    <text evidence="1">The sequence shown here is derived from an EMBL/GenBank/DDBJ whole genome shotgun (WGS) entry which is preliminary data.</text>
</comment>
<dbReference type="InterPro" id="IPR029055">
    <property type="entry name" value="Ntn_hydrolases_N"/>
</dbReference>
<dbReference type="InterPro" id="IPR052896">
    <property type="entry name" value="GGT-like_enzyme"/>
</dbReference>
<dbReference type="PANTHER" id="PTHR43881:SF1">
    <property type="entry name" value="GAMMA-GLUTAMYLTRANSPEPTIDASE (AFU_ORTHOLOGUE AFUA_4G13580)"/>
    <property type="match status" value="1"/>
</dbReference>
<dbReference type="PRINTS" id="PR01210">
    <property type="entry name" value="GGTRANSPTASE"/>
</dbReference>
<sequence>MIRIIIHIHHHPSSRVPVYAKKGMVATSQPLAAQAGLDILKKGGNAIDAAIATAASLTVLEPASNGIGGDAFALVWTNDQLYGLKASGPSPQSISIDALKEKGYRDIPKYGMIPVTVPGAPAAWAALSKRFGKLPLSQVLQPAIQYAKEGFPLAPTLTKQWKQAYDTFKRIHTSEEFESWFQTFAPNGRAPKAGEMWSSIHHARTLQLIGETNAEAFYKGELADRIDAFSKKHGGFLSKEDLAAYEPEWVNPISAHYRGYDVWEIPPNGQGLIALMALNIVKGFELQEKDAVNTYHKQIEAIKLAFADGEKYITEEAKMSVSVSELLSDTYASYRRGLIKEHSLQPEAGEPVGSGTVYLATADEEGNMVSFIQSNYMGFGSGIVVPETGIALQNRGHNFSMDPDHDNCLAPNKKTFHTIIPGFLTKNNEPVGPFGVMGGFMQPQGHMQVVMNTIDFHLHPQSALDAPRWQWKKDKTVLIEPAFPSHVAQALERKGHKIEVAVDSMAFGRGQIIWRDPESGVLCGGSESRTDGFVAGW</sequence>
<reference evidence="1 2" key="1">
    <citation type="submission" date="2023-02" db="EMBL/GenBank/DDBJ databases">
        <authorList>
            <person name="Olszewska D."/>
        </authorList>
    </citation>
    <scope>NUCLEOTIDE SEQUENCE [LARGE SCALE GENOMIC DNA]</scope>
    <source>
        <strain evidence="1 2">FDU301</strain>
    </source>
</reference>
<dbReference type="EMBL" id="JARAOX010000194">
    <property type="protein sequence ID" value="MDD9784419.1"/>
    <property type="molecule type" value="Genomic_DNA"/>
</dbReference>
<dbReference type="Proteomes" id="UP001213771">
    <property type="component" value="Unassembled WGS sequence"/>
</dbReference>
<evidence type="ECO:0000313" key="1">
    <source>
        <dbReference type="EMBL" id="MDD9784419.1"/>
    </source>
</evidence>
<protein>
    <submittedName>
        <fullName evidence="1">Gamma-glutamyltransferase family protein</fullName>
    </submittedName>
</protein>